<dbReference type="PANTHER" id="PTHR35351:SF2">
    <property type="entry name" value="GERMINAL CENTER-ASSOCIATED SIGNALING AND MOTILITY PROTEIN"/>
    <property type="match status" value="1"/>
</dbReference>
<dbReference type="GO" id="GO:0050855">
    <property type="term" value="P:regulation of B cell receptor signaling pathway"/>
    <property type="evidence" value="ECO:0007669"/>
    <property type="project" value="InterPro"/>
</dbReference>
<proteinExistence type="predicted"/>
<sequence length="173" mass="20236">MLSFRSQQNTQEIPWNLRNPNFRRRTSRCWDHHIAEGCFCLPWKKLHFFKARQDSQKKNERTSSATSQQDKADQSAAEELCYTLINHSILRRRPSGASTEGYYENVLPQDKRPRELVRGTETEYLLLRVPSTPRHLPSPENDYEFLMPSRISANTLQQTHLLTSPSEAQVSYL</sequence>
<dbReference type="KEGG" id="hai:109374830"/>
<dbReference type="CTD" id="257144"/>
<evidence type="ECO:0000256" key="1">
    <source>
        <dbReference type="SAM" id="MobiDB-lite"/>
    </source>
</evidence>
<name>A0A8B7QC61_HIPAR</name>
<gene>
    <name evidence="3" type="primary">GCSAM</name>
</gene>
<dbReference type="OrthoDB" id="9829486at2759"/>
<reference evidence="3" key="1">
    <citation type="submission" date="2025-08" db="UniProtKB">
        <authorList>
            <consortium name="RefSeq"/>
        </authorList>
    </citation>
    <scope>IDENTIFICATION</scope>
    <source>
        <tissue evidence="3">Muscle</tissue>
    </source>
</reference>
<dbReference type="AlphaFoldDB" id="A0A8B7QC61"/>
<protein>
    <submittedName>
        <fullName evidence="3">Germinal center-associated signaling and motility protein isoform X1</fullName>
    </submittedName>
</protein>
<dbReference type="Proteomes" id="UP000694851">
    <property type="component" value="Unplaced"/>
</dbReference>
<dbReference type="InterPro" id="IPR031364">
    <property type="entry name" value="GC_assoc_lym"/>
</dbReference>
<evidence type="ECO:0000313" key="2">
    <source>
        <dbReference type="Proteomes" id="UP000694851"/>
    </source>
</evidence>
<dbReference type="GeneID" id="109374830"/>
<accession>A0A8B7QC61</accession>
<dbReference type="PANTHER" id="PTHR35351">
    <property type="entry name" value="GERMINAL CENTER-ASSOCIATED SIGNALING AND MOTILITY-LIKE PROTEIN"/>
    <property type="match status" value="1"/>
</dbReference>
<dbReference type="Pfam" id="PF15666">
    <property type="entry name" value="HGAL"/>
    <property type="match status" value="1"/>
</dbReference>
<evidence type="ECO:0000313" key="3">
    <source>
        <dbReference type="RefSeq" id="XP_019485248.1"/>
    </source>
</evidence>
<feature type="region of interest" description="Disordered" evidence="1">
    <location>
        <begin position="54"/>
        <end position="74"/>
    </location>
</feature>
<dbReference type="RefSeq" id="XP_019485248.1">
    <property type="nucleotide sequence ID" value="XM_019629703.1"/>
</dbReference>
<dbReference type="GO" id="GO:2000402">
    <property type="term" value="P:negative regulation of lymphocyte migration"/>
    <property type="evidence" value="ECO:0007669"/>
    <property type="project" value="TreeGrafter"/>
</dbReference>
<organism evidence="2 3">
    <name type="scientific">Hipposideros armiger</name>
    <name type="common">Great Himalayan leaf-nosed bat</name>
    <dbReference type="NCBI Taxonomy" id="186990"/>
    <lineage>
        <taxon>Eukaryota</taxon>
        <taxon>Metazoa</taxon>
        <taxon>Chordata</taxon>
        <taxon>Craniata</taxon>
        <taxon>Vertebrata</taxon>
        <taxon>Euteleostomi</taxon>
        <taxon>Mammalia</taxon>
        <taxon>Eutheria</taxon>
        <taxon>Laurasiatheria</taxon>
        <taxon>Chiroptera</taxon>
        <taxon>Yinpterochiroptera</taxon>
        <taxon>Rhinolophoidea</taxon>
        <taxon>Hipposideridae</taxon>
        <taxon>Hipposideros</taxon>
    </lineage>
</organism>
<keyword evidence="2" id="KW-1185">Reference proteome</keyword>